<dbReference type="GO" id="GO:0008083">
    <property type="term" value="F:growth factor activity"/>
    <property type="evidence" value="ECO:0007669"/>
    <property type="project" value="InterPro"/>
</dbReference>
<dbReference type="Proteomes" id="UP000759131">
    <property type="component" value="Unassembled WGS sequence"/>
</dbReference>
<dbReference type="OrthoDB" id="5988014at2759"/>
<keyword evidence="4" id="KW-1185">Reference proteome</keyword>
<dbReference type="Gene3D" id="2.80.10.50">
    <property type="match status" value="1"/>
</dbReference>
<dbReference type="InterPro" id="IPR008996">
    <property type="entry name" value="IL1/FGF"/>
</dbReference>
<feature type="region of interest" description="Disordered" evidence="2">
    <location>
        <begin position="98"/>
        <end position="121"/>
    </location>
</feature>
<feature type="compositionally biased region" description="Basic and acidic residues" evidence="2">
    <location>
        <begin position="82"/>
        <end position="91"/>
    </location>
</feature>
<dbReference type="AlphaFoldDB" id="A0A7R9KCT4"/>
<feature type="compositionally biased region" description="Basic residues" evidence="2">
    <location>
        <begin position="111"/>
        <end position="121"/>
    </location>
</feature>
<reference evidence="3" key="1">
    <citation type="submission" date="2020-11" db="EMBL/GenBank/DDBJ databases">
        <authorList>
            <person name="Tran Van P."/>
        </authorList>
    </citation>
    <scope>NUCLEOTIDE SEQUENCE</scope>
</reference>
<dbReference type="EMBL" id="CAJPIZ010000313">
    <property type="protein sequence ID" value="CAG2101126.1"/>
    <property type="molecule type" value="Genomic_DNA"/>
</dbReference>
<evidence type="ECO:0000313" key="4">
    <source>
        <dbReference type="Proteomes" id="UP000759131"/>
    </source>
</evidence>
<feature type="region of interest" description="Disordered" evidence="2">
    <location>
        <begin position="72"/>
        <end position="91"/>
    </location>
</feature>
<evidence type="ECO:0000313" key="3">
    <source>
        <dbReference type="EMBL" id="CAD7620696.1"/>
    </source>
</evidence>
<dbReference type="SUPFAM" id="SSF50353">
    <property type="entry name" value="Cytokine"/>
    <property type="match status" value="1"/>
</dbReference>
<dbReference type="EMBL" id="OC854888">
    <property type="protein sequence ID" value="CAD7620696.1"/>
    <property type="molecule type" value="Genomic_DNA"/>
</dbReference>
<proteinExistence type="inferred from homology"/>
<accession>A0A7R9KCT4</accession>
<evidence type="ECO:0000256" key="2">
    <source>
        <dbReference type="SAM" id="MobiDB-lite"/>
    </source>
</evidence>
<feature type="non-terminal residue" evidence="3">
    <location>
        <position position="121"/>
    </location>
</feature>
<gene>
    <name evidence="3" type="ORF">OSB1V03_LOCUS1177</name>
</gene>
<organism evidence="3">
    <name type="scientific">Medioppia subpectinata</name>
    <dbReference type="NCBI Taxonomy" id="1979941"/>
    <lineage>
        <taxon>Eukaryota</taxon>
        <taxon>Metazoa</taxon>
        <taxon>Ecdysozoa</taxon>
        <taxon>Arthropoda</taxon>
        <taxon>Chelicerata</taxon>
        <taxon>Arachnida</taxon>
        <taxon>Acari</taxon>
        <taxon>Acariformes</taxon>
        <taxon>Sarcoptiformes</taxon>
        <taxon>Oribatida</taxon>
        <taxon>Brachypylina</taxon>
        <taxon>Oppioidea</taxon>
        <taxon>Oppiidae</taxon>
        <taxon>Medioppia</taxon>
    </lineage>
</organism>
<name>A0A7R9KCT4_9ACAR</name>
<comment type="similarity">
    <text evidence="1">Belongs to the heparin-binding growth factors family.</text>
</comment>
<sequence length="121" mass="14181">MFFLVIQQFDGEDLECLFKEVAENRHIKFQSFYNPDWYIGFNKKGKPLVGQIPLVGAGPKLNPKRKKCYHFVKKAPKQQPKQKRESDDSHEVLYKYNPDIRPLTTGGSNTFRHKLNGKREL</sequence>
<dbReference type="InterPro" id="IPR002209">
    <property type="entry name" value="Fibroblast_GF_fam"/>
</dbReference>
<protein>
    <submittedName>
        <fullName evidence="3">Uncharacterized protein</fullName>
    </submittedName>
</protein>
<dbReference type="Pfam" id="PF00167">
    <property type="entry name" value="FGF"/>
    <property type="match status" value="1"/>
</dbReference>
<evidence type="ECO:0000256" key="1">
    <source>
        <dbReference type="ARBA" id="ARBA00007936"/>
    </source>
</evidence>